<keyword evidence="2" id="KW-1185">Reference proteome</keyword>
<sequence>MHNKLRHTSIEPFKDFTIENYCACLSAKSLPDDKVSPKRPRFGSRYEKCENTSYKAEATRADENNDETSIPMSELYHGFLAIGTLGSKPVNSESAPATFHMSLENIADEKTEVTQNDLKLINDELEKFLDAEAEEEGCNESLARSSYVSTITLNGMQMEGTDTDGNEKTAICPLQGYLFRSSIELPETRVELKKEKTSLGEMFRKTKITDEISAETEGKGKTHTREAHKSAKHLIKKILRKFHASRNPVPPSSEGASNSVPTKKKLNKVLRMLHRKVHPENPTAEKEFTTSRKEKIKMDLHHKADLVHQDEDNRKFLPGFKSVEGIKWYKNNLKLSQYALGGCNSSGNREHWIKTDADYLVLEL</sequence>
<dbReference type="PANTHER" id="PTHR34959:SF4">
    <property type="entry name" value="PROTEIN LAZY 1"/>
    <property type="match status" value="1"/>
</dbReference>
<dbReference type="STRING" id="180498.A0A067LCI8"/>
<reference evidence="1 2" key="1">
    <citation type="journal article" date="2014" name="PLoS ONE">
        <title>Global Analysis of Gene Expression Profiles in Physic Nut (Jatropha curcas L.) Seedlings Exposed to Salt Stress.</title>
        <authorList>
            <person name="Zhang L."/>
            <person name="Zhang C."/>
            <person name="Wu P."/>
            <person name="Chen Y."/>
            <person name="Li M."/>
            <person name="Jiang H."/>
            <person name="Wu G."/>
        </authorList>
    </citation>
    <scope>NUCLEOTIDE SEQUENCE [LARGE SCALE GENOMIC DNA]</scope>
    <source>
        <strain evidence="2">cv. GZQX0401</strain>
        <tissue evidence="1">Young leaves</tissue>
    </source>
</reference>
<dbReference type="GO" id="GO:2000012">
    <property type="term" value="P:regulation of auxin polar transport"/>
    <property type="evidence" value="ECO:0007669"/>
    <property type="project" value="InterPro"/>
</dbReference>
<accession>A0A067LCI8</accession>
<dbReference type="EMBL" id="KK914317">
    <property type="protein sequence ID" value="KDP41789.1"/>
    <property type="molecule type" value="Genomic_DNA"/>
</dbReference>
<evidence type="ECO:0000313" key="1">
    <source>
        <dbReference type="EMBL" id="KDP41789.1"/>
    </source>
</evidence>
<name>A0A067LCI8_JATCU</name>
<protein>
    <submittedName>
        <fullName evidence="1">Uncharacterized protein</fullName>
    </submittedName>
</protein>
<dbReference type="InterPro" id="IPR038928">
    <property type="entry name" value="LAZY1"/>
</dbReference>
<gene>
    <name evidence="1" type="ORF">JCGZ_26807</name>
</gene>
<dbReference type="GO" id="GO:0009630">
    <property type="term" value="P:gravitropism"/>
    <property type="evidence" value="ECO:0007669"/>
    <property type="project" value="InterPro"/>
</dbReference>
<evidence type="ECO:0000313" key="2">
    <source>
        <dbReference type="Proteomes" id="UP000027138"/>
    </source>
</evidence>
<dbReference type="OrthoDB" id="780166at2759"/>
<dbReference type="AlphaFoldDB" id="A0A067LCI8"/>
<proteinExistence type="predicted"/>
<organism evidence="1 2">
    <name type="scientific">Jatropha curcas</name>
    <name type="common">Barbados nut</name>
    <dbReference type="NCBI Taxonomy" id="180498"/>
    <lineage>
        <taxon>Eukaryota</taxon>
        <taxon>Viridiplantae</taxon>
        <taxon>Streptophyta</taxon>
        <taxon>Embryophyta</taxon>
        <taxon>Tracheophyta</taxon>
        <taxon>Spermatophyta</taxon>
        <taxon>Magnoliopsida</taxon>
        <taxon>eudicotyledons</taxon>
        <taxon>Gunneridae</taxon>
        <taxon>Pentapetalae</taxon>
        <taxon>rosids</taxon>
        <taxon>fabids</taxon>
        <taxon>Malpighiales</taxon>
        <taxon>Euphorbiaceae</taxon>
        <taxon>Crotonoideae</taxon>
        <taxon>Jatropheae</taxon>
        <taxon>Jatropha</taxon>
    </lineage>
</organism>
<dbReference type="Proteomes" id="UP000027138">
    <property type="component" value="Unassembled WGS sequence"/>
</dbReference>
<dbReference type="PANTHER" id="PTHR34959">
    <property type="entry name" value="PROTEIN LAZY 1"/>
    <property type="match status" value="1"/>
</dbReference>